<dbReference type="InterPro" id="IPR006860">
    <property type="entry name" value="FecR"/>
</dbReference>
<evidence type="ECO:0000259" key="2">
    <source>
        <dbReference type="Pfam" id="PF16344"/>
    </source>
</evidence>
<dbReference type="AlphaFoldDB" id="A0A4Q7N2U7"/>
<dbReference type="EMBL" id="SGXA01000001">
    <property type="protein sequence ID" value="RZS74495.1"/>
    <property type="molecule type" value="Genomic_DNA"/>
</dbReference>
<proteinExistence type="predicted"/>
<feature type="domain" description="Protein FecR C-terminal" evidence="2">
    <location>
        <begin position="314"/>
        <end position="368"/>
    </location>
</feature>
<dbReference type="InterPro" id="IPR032508">
    <property type="entry name" value="FecR_C"/>
</dbReference>
<dbReference type="Proteomes" id="UP000293874">
    <property type="component" value="Unassembled WGS sequence"/>
</dbReference>
<dbReference type="FunFam" id="2.60.120.1440:FF:000001">
    <property type="entry name" value="Putative anti-sigma factor"/>
    <property type="match status" value="1"/>
</dbReference>
<gene>
    <name evidence="3" type="ORF">EV199_0343</name>
</gene>
<comment type="caution">
    <text evidence="3">The sequence shown here is derived from an EMBL/GenBank/DDBJ whole genome shotgun (WGS) entry which is preliminary data.</text>
</comment>
<dbReference type="InterPro" id="IPR012373">
    <property type="entry name" value="Ferrdict_sens_TM"/>
</dbReference>
<protein>
    <submittedName>
        <fullName evidence="3">FecR family protein</fullName>
    </submittedName>
</protein>
<reference evidence="3 4" key="1">
    <citation type="submission" date="2019-02" db="EMBL/GenBank/DDBJ databases">
        <title>Genomic Encyclopedia of Type Strains, Phase IV (KMG-IV): sequencing the most valuable type-strain genomes for metagenomic binning, comparative biology and taxonomic classification.</title>
        <authorList>
            <person name="Goeker M."/>
        </authorList>
    </citation>
    <scope>NUCLEOTIDE SEQUENCE [LARGE SCALE GENOMIC DNA]</scope>
    <source>
        <strain evidence="3 4">DSM 18116</strain>
    </source>
</reference>
<dbReference type="PIRSF" id="PIRSF018266">
    <property type="entry name" value="FecR"/>
    <property type="match status" value="1"/>
</dbReference>
<accession>A0A4Q7N2U7</accession>
<organism evidence="3 4">
    <name type="scientific">Pseudobacter ginsenosidimutans</name>
    <dbReference type="NCBI Taxonomy" id="661488"/>
    <lineage>
        <taxon>Bacteria</taxon>
        <taxon>Pseudomonadati</taxon>
        <taxon>Bacteroidota</taxon>
        <taxon>Chitinophagia</taxon>
        <taxon>Chitinophagales</taxon>
        <taxon>Chitinophagaceae</taxon>
        <taxon>Pseudobacter</taxon>
    </lineage>
</organism>
<dbReference type="Pfam" id="PF04773">
    <property type="entry name" value="FecR"/>
    <property type="match status" value="1"/>
</dbReference>
<keyword evidence="4" id="KW-1185">Reference proteome</keyword>
<dbReference type="Gene3D" id="3.55.50.30">
    <property type="match status" value="1"/>
</dbReference>
<dbReference type="PANTHER" id="PTHR30273">
    <property type="entry name" value="PERIPLASMIC SIGNAL SENSOR AND SIGMA FACTOR ACTIVATOR FECR-RELATED"/>
    <property type="match status" value="1"/>
</dbReference>
<dbReference type="Pfam" id="PF16344">
    <property type="entry name" value="FecR_C"/>
    <property type="match status" value="1"/>
</dbReference>
<dbReference type="RefSeq" id="WP_130538957.1">
    <property type="nucleotide sequence ID" value="NZ_CP042431.1"/>
</dbReference>
<evidence type="ECO:0000259" key="1">
    <source>
        <dbReference type="Pfam" id="PF04773"/>
    </source>
</evidence>
<evidence type="ECO:0000313" key="3">
    <source>
        <dbReference type="EMBL" id="RZS74495.1"/>
    </source>
</evidence>
<dbReference type="PANTHER" id="PTHR30273:SF2">
    <property type="entry name" value="PROTEIN FECR"/>
    <property type="match status" value="1"/>
</dbReference>
<name>A0A4Q7N2U7_9BACT</name>
<dbReference type="GO" id="GO:0016989">
    <property type="term" value="F:sigma factor antagonist activity"/>
    <property type="evidence" value="ECO:0007669"/>
    <property type="project" value="TreeGrafter"/>
</dbReference>
<dbReference type="Gene3D" id="2.60.120.1440">
    <property type="match status" value="1"/>
</dbReference>
<dbReference type="OrthoDB" id="934696at2"/>
<sequence>MNERLSYLFQRLYTGNISPEEKEELYVLMQDPGNALEIKDLIQQTYSEPVKDVLPEQRSKDILQAILQTTPIEVPVVHSLPRRNWWRVAVAATIVLALAAWLLADRINQSANSPATKQIADIAPGKEGAVLTLADGTEVLLDTIRNGVVATQAGATATVVNGALQYEGMGEETLYNTMRTPKGRQYQLTLPDGSKVWLNAASSISYPVTFSERERRVKVTGEAYFEVMPRQKHPFVVNINDRAQVDVLGTAFNVNAYENEKGITTTLVEGAVRVRNTGSASEILSPGQQAAIGQNIFISDANIESVTAWTNGSFYFNQVRLEEIMRQIERWYDVEVVYEKGIPEVQLFGSVKRNLSLEGIIRGLKDMGVNLRLEPGRKLIVTAQ</sequence>
<evidence type="ECO:0000313" key="4">
    <source>
        <dbReference type="Proteomes" id="UP000293874"/>
    </source>
</evidence>
<feature type="domain" description="FecR protein" evidence="1">
    <location>
        <begin position="177"/>
        <end position="273"/>
    </location>
</feature>